<name>A0A1M7ZQS1_9HYPH</name>
<dbReference type="Gene3D" id="1.10.10.10">
    <property type="entry name" value="Winged helix-like DNA-binding domain superfamily/Winged helix DNA-binding domain"/>
    <property type="match status" value="1"/>
</dbReference>
<dbReference type="SUPFAM" id="SSF46785">
    <property type="entry name" value="Winged helix' DNA-binding domain"/>
    <property type="match status" value="1"/>
</dbReference>
<feature type="domain" description="HTH marR-type" evidence="2">
    <location>
        <begin position="15"/>
        <end position="61"/>
    </location>
</feature>
<evidence type="ECO:0000313" key="3">
    <source>
        <dbReference type="EMBL" id="SHO67260.1"/>
    </source>
</evidence>
<dbReference type="Pfam" id="PF00480">
    <property type="entry name" value="ROK"/>
    <property type="match status" value="1"/>
</dbReference>
<dbReference type="PANTHER" id="PTHR18964">
    <property type="entry name" value="ROK (REPRESSOR, ORF, KINASE) FAMILY"/>
    <property type="match status" value="1"/>
</dbReference>
<dbReference type="RefSeq" id="WP_139282613.1">
    <property type="nucleotide sequence ID" value="NZ_FRXO01000012.1"/>
</dbReference>
<dbReference type="OrthoDB" id="37575at2"/>
<dbReference type="Proteomes" id="UP000186406">
    <property type="component" value="Unassembled WGS sequence"/>
</dbReference>
<dbReference type="InterPro" id="IPR036388">
    <property type="entry name" value="WH-like_DNA-bd_sf"/>
</dbReference>
<dbReference type="EMBL" id="FRXO01000012">
    <property type="protein sequence ID" value="SHO67260.1"/>
    <property type="molecule type" value="Genomic_DNA"/>
</dbReference>
<dbReference type="InterPro" id="IPR043129">
    <property type="entry name" value="ATPase_NBD"/>
</dbReference>
<accession>A0A1M7ZQS1</accession>
<comment type="similarity">
    <text evidence="1">Belongs to the ROK (NagC/XylR) family.</text>
</comment>
<dbReference type="GO" id="GO:0016301">
    <property type="term" value="F:kinase activity"/>
    <property type="evidence" value="ECO:0007669"/>
    <property type="project" value="UniProtKB-KW"/>
</dbReference>
<sequence length="417" mass="43786">MSTATTPTVMRQTNALSVLKAIRRRAPVSRAEVARETGLSKPTVNAIVGDLIAKGYARETEPGPSNRMRPGPQANVLSFNAKAGLVAGFDLGVSRVRAGLADLDGAILCSSHHTFGDTPPSVDEFAAILIGLIEEMQAEAGLQAVDIWAVGLGLPGFLDRKDGTIKLAPGFDRWSGLPFRDILSARFAERFACSFVAGGRVQFAMLAEHRHGAAQGLDDAVYVHLGKGIGLGLLVRGEIFEGSEGFAGEVGSIPADDPEPPPPGVGAFEWTAGGRAFARLARRAAENDESPALLRLCGGDPAAIEAPMVFEAAAEGDAAARRIIADLSGRIARGLAGVCCILNPSKLIIGAGLSRAGDDFIAGLATRISALMPFPVAVERTRLVDRTTVLGAIEQALRVVEGERFFLFSEPDRELAS</sequence>
<keyword evidence="3" id="KW-0808">Transferase</keyword>
<dbReference type="STRING" id="1123029.SAMN02745172_03935"/>
<dbReference type="GO" id="GO:0003700">
    <property type="term" value="F:DNA-binding transcription factor activity"/>
    <property type="evidence" value="ECO:0007669"/>
    <property type="project" value="InterPro"/>
</dbReference>
<evidence type="ECO:0000259" key="2">
    <source>
        <dbReference type="Pfam" id="PF12802"/>
    </source>
</evidence>
<dbReference type="PANTHER" id="PTHR18964:SF149">
    <property type="entry name" value="BIFUNCTIONAL UDP-N-ACETYLGLUCOSAMINE 2-EPIMERASE_N-ACETYLMANNOSAMINE KINASE"/>
    <property type="match status" value="1"/>
</dbReference>
<keyword evidence="3" id="KW-0418">Kinase</keyword>
<dbReference type="Pfam" id="PF12802">
    <property type="entry name" value="MarR_2"/>
    <property type="match status" value="1"/>
</dbReference>
<dbReference type="AlphaFoldDB" id="A0A1M7ZQS1"/>
<dbReference type="Gene3D" id="3.30.420.40">
    <property type="match status" value="2"/>
</dbReference>
<evidence type="ECO:0000313" key="4">
    <source>
        <dbReference type="Proteomes" id="UP000186406"/>
    </source>
</evidence>
<dbReference type="InterPro" id="IPR000835">
    <property type="entry name" value="HTH_MarR-typ"/>
</dbReference>
<dbReference type="InterPro" id="IPR036390">
    <property type="entry name" value="WH_DNA-bd_sf"/>
</dbReference>
<reference evidence="3 4" key="1">
    <citation type="submission" date="2016-12" db="EMBL/GenBank/DDBJ databases">
        <authorList>
            <person name="Song W.-J."/>
            <person name="Kurnit D.M."/>
        </authorList>
    </citation>
    <scope>NUCLEOTIDE SEQUENCE [LARGE SCALE GENOMIC DNA]</scope>
    <source>
        <strain evidence="3 4">DSM 19599</strain>
    </source>
</reference>
<protein>
    <submittedName>
        <fullName evidence="3">Sugar kinase of the NBD/HSP70 family, may contain an N-terminal HTH domain</fullName>
    </submittedName>
</protein>
<keyword evidence="4" id="KW-1185">Reference proteome</keyword>
<dbReference type="SUPFAM" id="SSF53067">
    <property type="entry name" value="Actin-like ATPase domain"/>
    <property type="match status" value="1"/>
</dbReference>
<dbReference type="InterPro" id="IPR000600">
    <property type="entry name" value="ROK"/>
</dbReference>
<proteinExistence type="inferred from homology"/>
<organism evidence="3 4">
    <name type="scientific">Pseudoxanthobacter soli DSM 19599</name>
    <dbReference type="NCBI Taxonomy" id="1123029"/>
    <lineage>
        <taxon>Bacteria</taxon>
        <taxon>Pseudomonadati</taxon>
        <taxon>Pseudomonadota</taxon>
        <taxon>Alphaproteobacteria</taxon>
        <taxon>Hyphomicrobiales</taxon>
        <taxon>Segnochrobactraceae</taxon>
        <taxon>Pseudoxanthobacter</taxon>
    </lineage>
</organism>
<evidence type="ECO:0000256" key="1">
    <source>
        <dbReference type="ARBA" id="ARBA00006479"/>
    </source>
</evidence>
<gene>
    <name evidence="3" type="ORF">SAMN02745172_03935</name>
</gene>